<feature type="domain" description="Lysine-specific metallo-endopeptidase" evidence="9">
    <location>
        <begin position="203"/>
        <end position="335"/>
    </location>
</feature>
<evidence type="ECO:0000256" key="7">
    <source>
        <dbReference type="ARBA" id="ARBA00023049"/>
    </source>
</evidence>
<proteinExistence type="inferred from homology"/>
<dbReference type="STRING" id="703135.A0A2A9NB63"/>
<sequence>MVVAISRSFLMVWAAPRLSVEVSGPSSAPGVETMHVTTTITNTGDVSLKLLNEPNGPLTDIPTNTFDIMGIDGHAPEFIGIQVKYAVAEAVKADDTIILAPGESTSIIHDLSKAYNFTLSGEGQYSIKVRNAFYAVQQDTRQQATLFNAESNGLSMHLSGNLVVVDESMLRKRTNFGGCTAEQEKTIRTAAALGSGLAKSSEVYLRATSEDKERYTTWFGTYNQSLHNLVLDNFAKISSNNFHQYTYNCSCNMVGTYAYVYPTRFGEMWLCPQFWKAPLMGTDSRAGTIVHEASHYDANGGTRDHAYGQSRAKNLAKTRPDRAVLNADSHEYFSENTPMQL</sequence>
<dbReference type="Gene3D" id="2.60.40.2970">
    <property type="match status" value="1"/>
</dbReference>
<feature type="chain" id="PRO_5013129199" description="Lysine-specific metallo-endopeptidase domain-containing protein" evidence="8">
    <location>
        <begin position="20"/>
        <end position="341"/>
    </location>
</feature>
<dbReference type="InterPro" id="IPR029463">
    <property type="entry name" value="Lys_MEP"/>
</dbReference>
<gene>
    <name evidence="10" type="ORF">AMATHDRAFT_71656</name>
</gene>
<comment type="cofactor">
    <cofactor evidence="1">
        <name>Zn(2+)</name>
        <dbReference type="ChEBI" id="CHEBI:29105"/>
    </cofactor>
</comment>
<keyword evidence="7" id="KW-0482">Metalloprotease</keyword>
<keyword evidence="8" id="KW-0732">Signal</keyword>
<dbReference type="InterPro" id="IPR050414">
    <property type="entry name" value="Fungal_M35_metalloproteases"/>
</dbReference>
<dbReference type="PANTHER" id="PTHR37016">
    <property type="match status" value="1"/>
</dbReference>
<evidence type="ECO:0000313" key="11">
    <source>
        <dbReference type="Proteomes" id="UP000242287"/>
    </source>
</evidence>
<dbReference type="OrthoDB" id="412874at2759"/>
<dbReference type="GO" id="GO:0006508">
    <property type="term" value="P:proteolysis"/>
    <property type="evidence" value="ECO:0007669"/>
    <property type="project" value="UniProtKB-KW"/>
</dbReference>
<evidence type="ECO:0000256" key="4">
    <source>
        <dbReference type="ARBA" id="ARBA00022723"/>
    </source>
</evidence>
<dbReference type="GO" id="GO:0004222">
    <property type="term" value="F:metalloendopeptidase activity"/>
    <property type="evidence" value="ECO:0007669"/>
    <property type="project" value="InterPro"/>
</dbReference>
<organism evidence="10 11">
    <name type="scientific">Amanita thiersii Skay4041</name>
    <dbReference type="NCBI Taxonomy" id="703135"/>
    <lineage>
        <taxon>Eukaryota</taxon>
        <taxon>Fungi</taxon>
        <taxon>Dikarya</taxon>
        <taxon>Basidiomycota</taxon>
        <taxon>Agaricomycotina</taxon>
        <taxon>Agaricomycetes</taxon>
        <taxon>Agaricomycetidae</taxon>
        <taxon>Agaricales</taxon>
        <taxon>Pluteineae</taxon>
        <taxon>Amanitaceae</taxon>
        <taxon>Amanita</taxon>
    </lineage>
</organism>
<feature type="signal peptide" evidence="8">
    <location>
        <begin position="1"/>
        <end position="19"/>
    </location>
</feature>
<dbReference type="AlphaFoldDB" id="A0A2A9NB63"/>
<keyword evidence="11" id="KW-1185">Reference proteome</keyword>
<dbReference type="PANTHER" id="PTHR37016:SF3">
    <property type="entry name" value="NEUTRAL PROTEASE 2-RELATED"/>
    <property type="match status" value="1"/>
</dbReference>
<keyword evidence="6" id="KW-0862">Zinc</keyword>
<accession>A0A2A9NB63</accession>
<evidence type="ECO:0000259" key="9">
    <source>
        <dbReference type="SMART" id="SM01351"/>
    </source>
</evidence>
<keyword evidence="4" id="KW-0479">Metal-binding</keyword>
<evidence type="ECO:0000256" key="2">
    <source>
        <dbReference type="ARBA" id="ARBA00010279"/>
    </source>
</evidence>
<dbReference type="Proteomes" id="UP000242287">
    <property type="component" value="Unassembled WGS sequence"/>
</dbReference>
<dbReference type="SMART" id="SM01351">
    <property type="entry name" value="Aspzincin_M35"/>
    <property type="match status" value="1"/>
</dbReference>
<dbReference type="Gene3D" id="3.40.390.10">
    <property type="entry name" value="Collagenase (Catalytic Domain)"/>
    <property type="match status" value="1"/>
</dbReference>
<comment type="similarity">
    <text evidence="2">Belongs to the peptidase M35 family.</text>
</comment>
<evidence type="ECO:0000313" key="10">
    <source>
        <dbReference type="EMBL" id="PFH45487.1"/>
    </source>
</evidence>
<keyword evidence="5" id="KW-0378">Hydrolase</keyword>
<reference evidence="10 11" key="1">
    <citation type="submission" date="2014-02" db="EMBL/GenBank/DDBJ databases">
        <title>Transposable element dynamics among asymbiotic and ectomycorrhizal Amanita fungi.</title>
        <authorList>
            <consortium name="DOE Joint Genome Institute"/>
            <person name="Hess J."/>
            <person name="Skrede I."/>
            <person name="Wolfe B."/>
            <person name="LaButti K."/>
            <person name="Ohm R.A."/>
            <person name="Grigoriev I.V."/>
            <person name="Pringle A."/>
        </authorList>
    </citation>
    <scope>NUCLEOTIDE SEQUENCE [LARGE SCALE GENOMIC DNA]</scope>
    <source>
        <strain evidence="10 11">SKay4041</strain>
    </source>
</reference>
<evidence type="ECO:0000256" key="8">
    <source>
        <dbReference type="SAM" id="SignalP"/>
    </source>
</evidence>
<dbReference type="EMBL" id="KZ302367">
    <property type="protein sequence ID" value="PFH45487.1"/>
    <property type="molecule type" value="Genomic_DNA"/>
</dbReference>
<evidence type="ECO:0000256" key="6">
    <source>
        <dbReference type="ARBA" id="ARBA00022833"/>
    </source>
</evidence>
<keyword evidence="3" id="KW-0645">Protease</keyword>
<evidence type="ECO:0000256" key="5">
    <source>
        <dbReference type="ARBA" id="ARBA00022801"/>
    </source>
</evidence>
<dbReference type="GO" id="GO:0046872">
    <property type="term" value="F:metal ion binding"/>
    <property type="evidence" value="ECO:0007669"/>
    <property type="project" value="UniProtKB-KW"/>
</dbReference>
<protein>
    <recommendedName>
        <fullName evidence="9">Lysine-specific metallo-endopeptidase domain-containing protein</fullName>
    </recommendedName>
</protein>
<dbReference type="Pfam" id="PF14521">
    <property type="entry name" value="Aspzincin_M35"/>
    <property type="match status" value="1"/>
</dbReference>
<evidence type="ECO:0000256" key="1">
    <source>
        <dbReference type="ARBA" id="ARBA00001947"/>
    </source>
</evidence>
<dbReference type="InterPro" id="IPR024079">
    <property type="entry name" value="MetalloPept_cat_dom_sf"/>
</dbReference>
<dbReference type="SUPFAM" id="SSF55486">
    <property type="entry name" value="Metalloproteases ('zincins'), catalytic domain"/>
    <property type="match status" value="1"/>
</dbReference>
<name>A0A2A9NB63_9AGAR</name>
<evidence type="ECO:0000256" key="3">
    <source>
        <dbReference type="ARBA" id="ARBA00022670"/>
    </source>
</evidence>